<dbReference type="GO" id="GO:0005634">
    <property type="term" value="C:nucleus"/>
    <property type="evidence" value="ECO:0007669"/>
    <property type="project" value="EnsemblFungi"/>
</dbReference>
<dbReference type="Gene3D" id="3.60.15.10">
    <property type="entry name" value="Ribonuclease Z/Hydroxyacylglutathione hydrolase-like"/>
    <property type="match status" value="2"/>
</dbReference>
<dbReference type="STRING" id="619300.G3AQY4"/>
<keyword evidence="9" id="KW-0378">Hydrolase</keyword>
<dbReference type="GO" id="GO:0042781">
    <property type="term" value="F:3'-tRNA processing endoribonuclease activity"/>
    <property type="evidence" value="ECO:0007669"/>
    <property type="project" value="UniProtKB-EC"/>
</dbReference>
<sequence>MFSVTTLTHITDDTSRPLVALSTREGNRYFFGKVPEGTQRVLNFIRWRFPKLEGIFMTGTISSWADIGGLPGLFLTISDATKKSITVFGNSKILSYIIATWRWFVFRKGIELRITEAQEKSIYGDKEISVTPIKISNDKPQDNTPDSALFPALRKLASLMFPLDTSKVNSRDPDSYMSDPSETDLHTHVQLPPSTTFFPVQQYSYSYSIRLLPLRGKFDPKKAIALGLKPGPLFRELSDGRSVTNEAGELITPDQVVSPSRPLKKVLIIDIPDQSYYANTVNSNEWFVQDEDRGFEEIGIVYHFLAADIEFDLEKYKSDFLSKFPQETQHVISHPSISNNTLVNKRIGSATLTLKSLMNENFNLPHQDEYVSVLTQDNIVRLHGCQSYNILPSGVEVDNSAIENLSNQQLFEAEVAPLNLGKSYDELANVNFDITKEGDLSLKDRVHICTLGTGSAIPSIQRNVISTLVRIPWQNTDGSITYRGILLDGGENTIGSLWRTFGHSNKAHAIQILRELSVIHLSHLHADHHLGIVSMINEWFKHNDADKKLFLVVPSNYITFLQDWYSLEANYHEHFDINRLECFSCEDFLAERRIPESSKVSLANFEIQFDQGNIHQKIPEEPLSPINFHRINELYDAVGLHSIETVRAIHCYHSYSSIFRFKLDANQTFQLSYSGDTRPNPKFAEVGYDSDLLVHEASLENFLIEEALAKKHSTMIEAVCTSKVMKCPKLILTHFSSRYGNSNNCVPKHELEPLAKSLDEYLITHRAYPNIFSYDSRSYIDYKDLDLCFAFDWMNVRYGELHLQEQHWDKIKELFQSSMLRDPDDEKLEEKRAAKRLERLAAKKASKKQRVNGETV</sequence>
<evidence type="ECO:0000256" key="10">
    <source>
        <dbReference type="ARBA" id="ARBA00022833"/>
    </source>
</evidence>
<dbReference type="OMA" id="MSHCKHT"/>
<name>G3AQY4_SPAPN</name>
<dbReference type="InParanoid" id="G3AQY4"/>
<keyword evidence="7" id="KW-0479">Metal-binding</keyword>
<dbReference type="EMBL" id="GL996503">
    <property type="protein sequence ID" value="EGW31213.1"/>
    <property type="molecule type" value="Genomic_DNA"/>
</dbReference>
<dbReference type="PANTHER" id="PTHR12553">
    <property type="entry name" value="ZINC PHOSPHODIESTERASE ELAC PROTEIN 2"/>
    <property type="match status" value="1"/>
</dbReference>
<keyword evidence="13" id="KW-1185">Reference proteome</keyword>
<keyword evidence="10" id="KW-0862">Zinc</keyword>
<dbReference type="InterPro" id="IPR027794">
    <property type="entry name" value="tRNase_Z_dom"/>
</dbReference>
<dbReference type="OrthoDB" id="527344at2759"/>
<dbReference type="PANTHER" id="PTHR12553:SF49">
    <property type="entry name" value="ZINC PHOSPHODIESTERASE ELAC PROTEIN 2"/>
    <property type="match status" value="1"/>
</dbReference>
<dbReference type="FunCoup" id="G3AQY4">
    <property type="interactions" value="1222"/>
</dbReference>
<keyword evidence="6" id="KW-0540">Nuclease</keyword>
<reference evidence="12 13" key="1">
    <citation type="journal article" date="2011" name="Proc. Natl. Acad. Sci. U.S.A.">
        <title>Comparative genomics of xylose-fermenting fungi for enhanced biofuel production.</title>
        <authorList>
            <person name="Wohlbach D.J."/>
            <person name="Kuo A."/>
            <person name="Sato T.K."/>
            <person name="Potts K.M."/>
            <person name="Salamov A.A."/>
            <person name="LaButti K.M."/>
            <person name="Sun H."/>
            <person name="Clum A."/>
            <person name="Pangilinan J.L."/>
            <person name="Lindquist E.A."/>
            <person name="Lucas S."/>
            <person name="Lapidus A."/>
            <person name="Jin M."/>
            <person name="Gunawan C."/>
            <person name="Balan V."/>
            <person name="Dale B.E."/>
            <person name="Jeffries T.W."/>
            <person name="Zinkel R."/>
            <person name="Barry K.W."/>
            <person name="Grigoriev I.V."/>
            <person name="Gasch A.P."/>
        </authorList>
    </citation>
    <scope>NUCLEOTIDE SEQUENCE [LARGE SCALE GENOMIC DNA]</scope>
    <source>
        <strain evidence="13">NRRL Y-27907 / 11-Y1</strain>
    </source>
</reference>
<dbReference type="CDD" id="cd07718">
    <property type="entry name" value="RNaseZ_ELAC1_ELAC2-C-term-like_MBL-fold"/>
    <property type="match status" value="1"/>
</dbReference>
<dbReference type="InterPro" id="IPR047151">
    <property type="entry name" value="RNZ2-like"/>
</dbReference>
<evidence type="ECO:0000256" key="7">
    <source>
        <dbReference type="ARBA" id="ARBA00022723"/>
    </source>
</evidence>
<comment type="cofactor">
    <cofactor evidence="2">
        <name>Zn(2+)</name>
        <dbReference type="ChEBI" id="CHEBI:29105"/>
    </cofactor>
</comment>
<evidence type="ECO:0000259" key="11">
    <source>
        <dbReference type="Pfam" id="PF13691"/>
    </source>
</evidence>
<evidence type="ECO:0000256" key="5">
    <source>
        <dbReference type="ARBA" id="ARBA00022694"/>
    </source>
</evidence>
<dbReference type="Pfam" id="PF13691">
    <property type="entry name" value="Lactamase_B_4"/>
    <property type="match status" value="1"/>
</dbReference>
<dbReference type="KEGG" id="spaa:SPAPADRAFT_140199"/>
<organism evidence="13">
    <name type="scientific">Spathaspora passalidarum (strain NRRL Y-27907 / 11-Y1)</name>
    <dbReference type="NCBI Taxonomy" id="619300"/>
    <lineage>
        <taxon>Eukaryota</taxon>
        <taxon>Fungi</taxon>
        <taxon>Dikarya</taxon>
        <taxon>Ascomycota</taxon>
        <taxon>Saccharomycotina</taxon>
        <taxon>Pichiomycetes</taxon>
        <taxon>Debaryomycetaceae</taxon>
        <taxon>Spathaspora</taxon>
    </lineage>
</organism>
<dbReference type="GO" id="GO:0046872">
    <property type="term" value="F:metal ion binding"/>
    <property type="evidence" value="ECO:0007669"/>
    <property type="project" value="UniProtKB-KW"/>
</dbReference>
<dbReference type="AlphaFoldDB" id="G3AQY4"/>
<dbReference type="eggNOG" id="KOG2121">
    <property type="taxonomic scope" value="Eukaryota"/>
</dbReference>
<evidence type="ECO:0000256" key="3">
    <source>
        <dbReference type="ARBA" id="ARBA00007823"/>
    </source>
</evidence>
<accession>G3AQY4</accession>
<gene>
    <name evidence="12" type="ORF">SPAPADRAFT_140199</name>
</gene>
<dbReference type="GO" id="GO:0005739">
    <property type="term" value="C:mitochondrion"/>
    <property type="evidence" value="ECO:0007669"/>
    <property type="project" value="EnsemblFungi"/>
</dbReference>
<evidence type="ECO:0000256" key="2">
    <source>
        <dbReference type="ARBA" id="ARBA00001947"/>
    </source>
</evidence>
<evidence type="ECO:0000313" key="13">
    <source>
        <dbReference type="Proteomes" id="UP000000709"/>
    </source>
</evidence>
<evidence type="ECO:0000256" key="4">
    <source>
        <dbReference type="ARBA" id="ARBA00012477"/>
    </source>
</evidence>
<dbReference type="RefSeq" id="XP_007375991.1">
    <property type="nucleotide sequence ID" value="XM_007375929.1"/>
</dbReference>
<dbReference type="SUPFAM" id="SSF56281">
    <property type="entry name" value="Metallo-hydrolase/oxidoreductase"/>
    <property type="match status" value="2"/>
</dbReference>
<feature type="domain" description="tRNase Z endonuclease" evidence="11">
    <location>
        <begin position="6"/>
        <end position="69"/>
    </location>
</feature>
<dbReference type="Proteomes" id="UP000000709">
    <property type="component" value="Unassembled WGS sequence"/>
</dbReference>
<keyword evidence="8" id="KW-0255">Endonuclease</keyword>
<evidence type="ECO:0000256" key="1">
    <source>
        <dbReference type="ARBA" id="ARBA00000402"/>
    </source>
</evidence>
<dbReference type="EC" id="3.1.26.11" evidence="4"/>
<evidence type="ECO:0000256" key="6">
    <source>
        <dbReference type="ARBA" id="ARBA00022722"/>
    </source>
</evidence>
<dbReference type="InterPro" id="IPR036866">
    <property type="entry name" value="RibonucZ/Hydroxyglut_hydro"/>
</dbReference>
<protein>
    <recommendedName>
        <fullName evidence="4">ribonuclease Z</fullName>
        <ecNumber evidence="4">3.1.26.11</ecNumber>
    </recommendedName>
</protein>
<proteinExistence type="inferred from homology"/>
<dbReference type="GO" id="GO:1990180">
    <property type="term" value="P:mitochondrial tRNA 3'-end processing"/>
    <property type="evidence" value="ECO:0007669"/>
    <property type="project" value="EnsemblFungi"/>
</dbReference>
<keyword evidence="5" id="KW-0819">tRNA processing</keyword>
<comment type="catalytic activity">
    <reaction evidence="1">
        <text>Endonucleolytic cleavage of RNA, removing extra 3' nucleotides from tRNA precursor, generating 3' termini of tRNAs. A 3'-hydroxy group is left at the tRNA terminus and a 5'-phosphoryl group is left at the trailer molecule.</text>
        <dbReference type="EC" id="3.1.26.11"/>
    </reaction>
</comment>
<evidence type="ECO:0000313" key="12">
    <source>
        <dbReference type="EMBL" id="EGW31213.1"/>
    </source>
</evidence>
<comment type="similarity">
    <text evidence="3">Belongs to the RNase Z family.</text>
</comment>
<evidence type="ECO:0000256" key="9">
    <source>
        <dbReference type="ARBA" id="ARBA00022801"/>
    </source>
</evidence>
<evidence type="ECO:0000256" key="8">
    <source>
        <dbReference type="ARBA" id="ARBA00022759"/>
    </source>
</evidence>
<dbReference type="HOGENOM" id="CLU_006220_0_0_1"/>
<dbReference type="GeneID" id="18870275"/>